<dbReference type="Gene3D" id="2.40.160.180">
    <property type="entry name" value="Carbohydrate-selective porin OprB"/>
    <property type="match status" value="1"/>
</dbReference>
<evidence type="ECO:0000313" key="4">
    <source>
        <dbReference type="Proteomes" id="UP001233360"/>
    </source>
</evidence>
<dbReference type="InterPro" id="IPR007049">
    <property type="entry name" value="Carb-sel_porin_OprB"/>
</dbReference>
<keyword evidence="4" id="KW-1185">Reference proteome</keyword>
<dbReference type="PANTHER" id="PTHR37944:SF1">
    <property type="entry name" value="PORIN B"/>
    <property type="match status" value="1"/>
</dbReference>
<dbReference type="PANTHER" id="PTHR37944">
    <property type="entry name" value="PORIN B"/>
    <property type="match status" value="1"/>
</dbReference>
<organism evidence="3 4">
    <name type="scientific">Acinetobacter baylyi</name>
    <dbReference type="NCBI Taxonomy" id="202950"/>
    <lineage>
        <taxon>Bacteria</taxon>
        <taxon>Pseudomonadati</taxon>
        <taxon>Pseudomonadota</taxon>
        <taxon>Gammaproteobacteria</taxon>
        <taxon>Moraxellales</taxon>
        <taxon>Moraxellaceae</taxon>
        <taxon>Acinetobacter</taxon>
    </lineage>
</organism>
<name>A0ABU0V1C5_ACIBI</name>
<evidence type="ECO:0000313" key="3">
    <source>
        <dbReference type="EMBL" id="MDQ1210625.1"/>
    </source>
</evidence>
<evidence type="ECO:0000256" key="2">
    <source>
        <dbReference type="RuleBase" id="RU363072"/>
    </source>
</evidence>
<dbReference type="EMBL" id="JAUTBK010000002">
    <property type="protein sequence ID" value="MDQ1210625.1"/>
    <property type="molecule type" value="Genomic_DNA"/>
</dbReference>
<dbReference type="Pfam" id="PF04966">
    <property type="entry name" value="OprB"/>
    <property type="match status" value="1"/>
</dbReference>
<sequence length="107" mass="12463">MLHLKREKYLILQHDTIGLGFAHFEVNPRVRERQNVSNHLLGLTQDDYANPLYSPVQHNELNIELNYHYQWSPAIALRSNLQYVHQPGGVKQVEDAWVAGLTMKLNF</sequence>
<protein>
    <submittedName>
        <fullName evidence="3">Carbohydrate-selective porin OprB</fullName>
    </submittedName>
</protein>
<proteinExistence type="inferred from homology"/>
<accession>A0ABU0V1C5</accession>
<dbReference type="RefSeq" id="WP_307005312.1">
    <property type="nucleotide sequence ID" value="NZ_JAUTBK010000002.1"/>
</dbReference>
<dbReference type="InterPro" id="IPR052932">
    <property type="entry name" value="OprB_Porin"/>
</dbReference>
<comment type="similarity">
    <text evidence="1 2">Belongs to the OprB family.</text>
</comment>
<dbReference type="Proteomes" id="UP001233360">
    <property type="component" value="Unassembled WGS sequence"/>
</dbReference>
<evidence type="ECO:0000256" key="1">
    <source>
        <dbReference type="ARBA" id="ARBA00008769"/>
    </source>
</evidence>
<dbReference type="InterPro" id="IPR038673">
    <property type="entry name" value="OprB_sf"/>
</dbReference>
<reference evidence="3 4" key="1">
    <citation type="submission" date="2023-07" db="EMBL/GenBank/DDBJ databases">
        <title>Functional and genomic diversity of the sorghum phyllosphere microbiome.</title>
        <authorList>
            <person name="Shade A."/>
        </authorList>
    </citation>
    <scope>NUCLEOTIDE SEQUENCE [LARGE SCALE GENOMIC DNA]</scope>
    <source>
        <strain evidence="3 4">SORGH_AS_0887</strain>
    </source>
</reference>
<comment type="caution">
    <text evidence="3">The sequence shown here is derived from an EMBL/GenBank/DDBJ whole genome shotgun (WGS) entry which is preliminary data.</text>
</comment>
<gene>
    <name evidence="3" type="ORF">QE380_003548</name>
</gene>